<protein>
    <recommendedName>
        <fullName evidence="5">Flagellin N-terminal domain-containing protein</fullName>
    </recommendedName>
</protein>
<organism evidence="3 4">
    <name type="scientific">Halarcobacter ebronensis</name>
    <dbReference type="NCBI Taxonomy" id="1462615"/>
    <lineage>
        <taxon>Bacteria</taxon>
        <taxon>Pseudomonadati</taxon>
        <taxon>Campylobacterota</taxon>
        <taxon>Epsilonproteobacteria</taxon>
        <taxon>Campylobacterales</taxon>
        <taxon>Arcobacteraceae</taxon>
        <taxon>Halarcobacter</taxon>
    </lineage>
</organism>
<accession>A0A4Q0YIK9</accession>
<reference evidence="3 4" key="1">
    <citation type="submission" date="2017-10" db="EMBL/GenBank/DDBJ databases">
        <title>Genomics of the genus Arcobacter.</title>
        <authorList>
            <person name="Perez-Cataluna A."/>
            <person name="Figueras M.J."/>
        </authorList>
    </citation>
    <scope>NUCLEOTIDE SEQUENCE [LARGE SCALE GENOMIC DNA]</scope>
    <source>
        <strain evidence="3 4">CECT 8993</strain>
    </source>
</reference>
<evidence type="ECO:0000313" key="4">
    <source>
        <dbReference type="Proteomes" id="UP000290172"/>
    </source>
</evidence>
<dbReference type="RefSeq" id="WP_128978200.1">
    <property type="nucleotide sequence ID" value="NZ_PDKJ01000001.1"/>
</dbReference>
<gene>
    <name evidence="3" type="ORF">CRV08_01105</name>
</gene>
<name>A0A4Q0YIK9_9BACT</name>
<comment type="caution">
    <text evidence="3">The sequence shown here is derived from an EMBL/GenBank/DDBJ whole genome shotgun (WGS) entry which is preliminary data.</text>
</comment>
<evidence type="ECO:0000256" key="2">
    <source>
        <dbReference type="SAM" id="MobiDB-lite"/>
    </source>
</evidence>
<evidence type="ECO:0008006" key="5">
    <source>
        <dbReference type="Google" id="ProtNLM"/>
    </source>
</evidence>
<keyword evidence="1" id="KW-0175">Coiled coil</keyword>
<feature type="compositionally biased region" description="Polar residues" evidence="2">
    <location>
        <begin position="211"/>
        <end position="232"/>
    </location>
</feature>
<sequence length="269" mass="30340">MNINNIDNNLASVNSLSNNKNIATSSAKTNAEYEESDSYSLSIKEYNKRRDELSASLQAYNTGMGKTTVAQKGIQTQQQFLQNMKNQLENINEKDTQSTNNNKIKEEINKELLKFREVAFQTTYNREKLISVDNYDQNKTIEVSTIETYYSINKPNTPQIASAISHEIGKNDLNTNEGLTNSINSLDEGIESLKNIESQLEELRANLQKSARESIQQQTSLSNQNKKNSTINFPKESNDFTKENISSNSGYLVSSQANIVQEQSVRLLS</sequence>
<proteinExistence type="predicted"/>
<dbReference type="Proteomes" id="UP000290172">
    <property type="component" value="Unassembled WGS sequence"/>
</dbReference>
<evidence type="ECO:0000313" key="3">
    <source>
        <dbReference type="EMBL" id="RXJ70193.1"/>
    </source>
</evidence>
<evidence type="ECO:0000256" key="1">
    <source>
        <dbReference type="SAM" id="Coils"/>
    </source>
</evidence>
<feature type="coiled-coil region" evidence="1">
    <location>
        <begin position="74"/>
        <end position="101"/>
    </location>
</feature>
<dbReference type="EMBL" id="PDKJ01000001">
    <property type="protein sequence ID" value="RXJ70193.1"/>
    <property type="molecule type" value="Genomic_DNA"/>
</dbReference>
<dbReference type="Gene3D" id="1.20.1330.10">
    <property type="entry name" value="f41 fragment of flagellin, N-terminal domain"/>
    <property type="match status" value="1"/>
</dbReference>
<dbReference type="AlphaFoldDB" id="A0A4Q0YIK9"/>
<feature type="region of interest" description="Disordered" evidence="2">
    <location>
        <begin position="211"/>
        <end position="239"/>
    </location>
</feature>